<organism evidence="2 3">
    <name type="scientific">Deinococcus aluminii</name>
    <dbReference type="NCBI Taxonomy" id="1656885"/>
    <lineage>
        <taxon>Bacteria</taxon>
        <taxon>Thermotogati</taxon>
        <taxon>Deinococcota</taxon>
        <taxon>Deinococci</taxon>
        <taxon>Deinococcales</taxon>
        <taxon>Deinococcaceae</taxon>
        <taxon>Deinococcus</taxon>
    </lineage>
</organism>
<accession>A0ABP9XJN5</accession>
<feature type="chain" id="PRO_5047477687" evidence="1">
    <location>
        <begin position="24"/>
        <end position="50"/>
    </location>
</feature>
<evidence type="ECO:0000256" key="1">
    <source>
        <dbReference type="SAM" id="SignalP"/>
    </source>
</evidence>
<dbReference type="Proteomes" id="UP001404956">
    <property type="component" value="Unassembled WGS sequence"/>
</dbReference>
<evidence type="ECO:0000313" key="3">
    <source>
        <dbReference type="Proteomes" id="UP001404956"/>
    </source>
</evidence>
<protein>
    <submittedName>
        <fullName evidence="2">Uncharacterized protein</fullName>
    </submittedName>
</protein>
<feature type="signal peptide" evidence="1">
    <location>
        <begin position="1"/>
        <end position="23"/>
    </location>
</feature>
<proteinExistence type="predicted"/>
<comment type="caution">
    <text evidence="2">The sequence shown here is derived from an EMBL/GenBank/DDBJ whole genome shotgun (WGS) entry which is preliminary data.</text>
</comment>
<dbReference type="RefSeq" id="WP_345456917.1">
    <property type="nucleotide sequence ID" value="NZ_BAABRV010000010.1"/>
</dbReference>
<keyword evidence="3" id="KW-1185">Reference proteome</keyword>
<name>A0ABP9XJN5_9DEIO</name>
<keyword evidence="1" id="KW-0732">Signal</keyword>
<gene>
    <name evidence="2" type="ORF">Dalu01_03204</name>
</gene>
<reference evidence="2 3" key="1">
    <citation type="submission" date="2024-02" db="EMBL/GenBank/DDBJ databases">
        <title>Deinococcus aluminii NBRC 112889.</title>
        <authorList>
            <person name="Ichikawa N."/>
            <person name="Katano-Makiyama Y."/>
            <person name="Hidaka K."/>
        </authorList>
    </citation>
    <scope>NUCLEOTIDE SEQUENCE [LARGE SCALE GENOMIC DNA]</scope>
    <source>
        <strain evidence="2 3">NBRC 112889</strain>
    </source>
</reference>
<dbReference type="EMBL" id="BAABRV010000010">
    <property type="protein sequence ID" value="GAA5534790.1"/>
    <property type="molecule type" value="Genomic_DNA"/>
</dbReference>
<sequence>MLNFRLLVLLVSLLTVTSSPVLAEGGNVGGGGWATAQVAAPLLSPTLPES</sequence>
<evidence type="ECO:0000313" key="2">
    <source>
        <dbReference type="EMBL" id="GAA5534790.1"/>
    </source>
</evidence>